<organism evidence="1 2">
    <name type="scientific">Thermococcus guaymasensis DSM 11113</name>
    <dbReference type="NCBI Taxonomy" id="1432656"/>
    <lineage>
        <taxon>Archaea</taxon>
        <taxon>Methanobacteriati</taxon>
        <taxon>Methanobacteriota</taxon>
        <taxon>Thermococci</taxon>
        <taxon>Thermococcales</taxon>
        <taxon>Thermococcaceae</taxon>
        <taxon>Thermococcus</taxon>
    </lineage>
</organism>
<reference evidence="1 2" key="1">
    <citation type="submission" date="2014-01" db="EMBL/GenBank/DDBJ databases">
        <title>Genome sequencing of Thermococcus guaymasensis.</title>
        <authorList>
            <person name="Zhang X."/>
            <person name="Alvare G."/>
            <person name="Fristensky B."/>
            <person name="Chen L."/>
            <person name="Suen T."/>
            <person name="Chen Q."/>
            <person name="Ma K."/>
        </authorList>
    </citation>
    <scope>NUCLEOTIDE SEQUENCE [LARGE SCALE GENOMIC DNA]</scope>
    <source>
        <strain evidence="1 2">DSM 11113</strain>
    </source>
</reference>
<dbReference type="STRING" id="1432656.X802_06720"/>
<dbReference type="Proteomes" id="UP000062043">
    <property type="component" value="Chromosome"/>
</dbReference>
<sequence length="124" mass="14044">MGELTKTKVKVETKKRWWTEEEIIVTEATPSTIVSKEEGTKTTPVKKRTIKVPLLIPVFQKPADVTIQITETVSPPEPFDLTKIRPIEKLVFLKAEKVEAIDVRTEVFTPHSVHLLDAVTKKTP</sequence>
<keyword evidence="2" id="KW-1185">Reference proteome</keyword>
<dbReference type="EMBL" id="CP007140">
    <property type="protein sequence ID" value="AJC72751.1"/>
    <property type="molecule type" value="Genomic_DNA"/>
</dbReference>
<gene>
    <name evidence="1" type="ORF">X802_06720</name>
</gene>
<accession>A0A0X1KN82</accession>
<evidence type="ECO:0000313" key="1">
    <source>
        <dbReference type="EMBL" id="AJC72751.1"/>
    </source>
</evidence>
<proteinExistence type="predicted"/>
<dbReference type="RefSeq" id="WP_062372026.1">
    <property type="nucleotide sequence ID" value="NZ_CP007140.1"/>
</dbReference>
<protein>
    <submittedName>
        <fullName evidence="1">Uncharacterized protein</fullName>
    </submittedName>
</protein>
<dbReference type="KEGG" id="tgy:X802_06720"/>
<name>A0A0X1KN82_9EURY</name>
<dbReference type="PATRIC" id="fig|1432656.3.peg.1305"/>
<evidence type="ECO:0000313" key="2">
    <source>
        <dbReference type="Proteomes" id="UP000062043"/>
    </source>
</evidence>
<dbReference type="AlphaFoldDB" id="A0A0X1KN82"/>
<dbReference type="GeneID" id="27135349"/>